<organism evidence="1 2">
    <name type="scientific">Clunio marinus</name>
    <dbReference type="NCBI Taxonomy" id="568069"/>
    <lineage>
        <taxon>Eukaryota</taxon>
        <taxon>Metazoa</taxon>
        <taxon>Ecdysozoa</taxon>
        <taxon>Arthropoda</taxon>
        <taxon>Hexapoda</taxon>
        <taxon>Insecta</taxon>
        <taxon>Pterygota</taxon>
        <taxon>Neoptera</taxon>
        <taxon>Endopterygota</taxon>
        <taxon>Diptera</taxon>
        <taxon>Nematocera</taxon>
        <taxon>Chironomoidea</taxon>
        <taxon>Chironomidae</taxon>
        <taxon>Clunio</taxon>
    </lineage>
</organism>
<proteinExistence type="predicted"/>
<name>A0A1J1HNX6_9DIPT</name>
<sequence>MNELLPHGRNDDDNGKAPLAVNYPINILKSLESLQPNIFDEKSNVETGKEKPSEKETVSRIRPQNWKWKLNQFRLKLSKKTEFQLCFRAISRRVLKTELRIKLLGLFFGSGMKRYNIDEDYPIGNGINMNEERMERWID</sequence>
<dbReference type="AlphaFoldDB" id="A0A1J1HNX6"/>
<dbReference type="Proteomes" id="UP000183832">
    <property type="component" value="Unassembled WGS sequence"/>
</dbReference>
<protein>
    <submittedName>
        <fullName evidence="1">CLUMA_CG002993, isoform A</fullName>
    </submittedName>
</protein>
<gene>
    <name evidence="1" type="ORF">CLUMA_CG002993</name>
</gene>
<accession>A0A1J1HNX6</accession>
<dbReference type="EMBL" id="CVRI01000011">
    <property type="protein sequence ID" value="CRK89234.1"/>
    <property type="molecule type" value="Genomic_DNA"/>
</dbReference>
<reference evidence="1 2" key="1">
    <citation type="submission" date="2015-04" db="EMBL/GenBank/DDBJ databases">
        <authorList>
            <person name="Syromyatnikov M.Y."/>
            <person name="Popov V.N."/>
        </authorList>
    </citation>
    <scope>NUCLEOTIDE SEQUENCE [LARGE SCALE GENOMIC DNA]</scope>
</reference>
<keyword evidence="2" id="KW-1185">Reference proteome</keyword>
<evidence type="ECO:0000313" key="1">
    <source>
        <dbReference type="EMBL" id="CRK89234.1"/>
    </source>
</evidence>
<evidence type="ECO:0000313" key="2">
    <source>
        <dbReference type="Proteomes" id="UP000183832"/>
    </source>
</evidence>